<evidence type="ECO:0008006" key="4">
    <source>
        <dbReference type="Google" id="ProtNLM"/>
    </source>
</evidence>
<dbReference type="EMBL" id="FOGI01000001">
    <property type="protein sequence ID" value="SEQ94692.1"/>
    <property type="molecule type" value="Genomic_DNA"/>
</dbReference>
<organism evidence="2 3">
    <name type="scientific">Actinokineospora terrae</name>
    <dbReference type="NCBI Taxonomy" id="155974"/>
    <lineage>
        <taxon>Bacteria</taxon>
        <taxon>Bacillati</taxon>
        <taxon>Actinomycetota</taxon>
        <taxon>Actinomycetes</taxon>
        <taxon>Pseudonocardiales</taxon>
        <taxon>Pseudonocardiaceae</taxon>
        <taxon>Actinokineospora</taxon>
    </lineage>
</organism>
<keyword evidence="3" id="KW-1185">Reference proteome</keyword>
<evidence type="ECO:0000256" key="1">
    <source>
        <dbReference type="SAM" id="Phobius"/>
    </source>
</evidence>
<dbReference type="Proteomes" id="UP000199051">
    <property type="component" value="Unassembled WGS sequence"/>
</dbReference>
<reference evidence="3" key="1">
    <citation type="submission" date="2016-10" db="EMBL/GenBank/DDBJ databases">
        <authorList>
            <person name="Varghese N."/>
            <person name="Submissions S."/>
        </authorList>
    </citation>
    <scope>NUCLEOTIDE SEQUENCE [LARGE SCALE GENOMIC DNA]</scope>
    <source>
        <strain evidence="3">DSM 44260</strain>
    </source>
</reference>
<dbReference type="InterPro" id="IPR025329">
    <property type="entry name" value="DUF4235"/>
</dbReference>
<protein>
    <recommendedName>
        <fullName evidence="4">DUF4235 domain-containing protein</fullName>
    </recommendedName>
</protein>
<feature type="transmembrane region" description="Helical" evidence="1">
    <location>
        <begin position="50"/>
        <end position="68"/>
    </location>
</feature>
<gene>
    <name evidence="2" type="ORF">SAMN04487818_10143</name>
</gene>
<proteinExistence type="predicted"/>
<name>A0A1H9K6K8_9PSEU</name>
<evidence type="ECO:0000313" key="2">
    <source>
        <dbReference type="EMBL" id="SEQ94692.1"/>
    </source>
</evidence>
<keyword evidence="1" id="KW-0472">Membrane</keyword>
<dbReference type="AlphaFoldDB" id="A0A1H9K6K8"/>
<keyword evidence="1" id="KW-0812">Transmembrane</keyword>
<dbReference type="RefSeq" id="WP_092774344.1">
    <property type="nucleotide sequence ID" value="NZ_FOGI01000001.1"/>
</dbReference>
<dbReference type="STRING" id="155974.SAMN04487818_10143"/>
<keyword evidence="1" id="KW-1133">Transmembrane helix</keyword>
<sequence length="88" mass="9412">MRLLYRPLSLLVSVLGGLLAGVLFKRVWRGVSGDDEAPEATSPDHSTREVLLAALLQGAIFGVVKAGVDRAGAKGFRKLTGEHLDKKD</sequence>
<evidence type="ECO:0000313" key="3">
    <source>
        <dbReference type="Proteomes" id="UP000199051"/>
    </source>
</evidence>
<dbReference type="Pfam" id="PF14019">
    <property type="entry name" value="DUF4235"/>
    <property type="match status" value="1"/>
</dbReference>
<accession>A0A1H9K6K8</accession>